<dbReference type="Proteomes" id="UP000299102">
    <property type="component" value="Unassembled WGS sequence"/>
</dbReference>
<comment type="similarity">
    <text evidence="2">Belongs to the G-protein coupled receptor 2 family. Mth subfamily.</text>
</comment>
<keyword evidence="4" id="KW-1133">Transmembrane helix</keyword>
<evidence type="ECO:0000256" key="1">
    <source>
        <dbReference type="ARBA" id="ARBA00004127"/>
    </source>
</evidence>
<comment type="caution">
    <text evidence="10">The sequence shown here is derived from an EMBL/GenBank/DDBJ whole genome shotgun (WGS) entry which is preliminary data.</text>
</comment>
<dbReference type="PANTHER" id="PTHR47154:SF2">
    <property type="entry name" value="G-PROTEIN COUPLED RECEPTOR MTH-RELATED"/>
    <property type="match status" value="1"/>
</dbReference>
<keyword evidence="6" id="KW-0675">Receptor</keyword>
<keyword evidence="11" id="KW-1185">Reference proteome</keyword>
<evidence type="ECO:0000256" key="6">
    <source>
        <dbReference type="ARBA" id="ARBA00023170"/>
    </source>
</evidence>
<gene>
    <name evidence="10" type="ORF">EVAR_48153_1</name>
</gene>
<dbReference type="GO" id="GO:0012505">
    <property type="term" value="C:endomembrane system"/>
    <property type="evidence" value="ECO:0007669"/>
    <property type="project" value="UniProtKB-SubCell"/>
</dbReference>
<dbReference type="PANTHER" id="PTHR47154">
    <property type="entry name" value="G-PROTEIN COUPLED RECEPTOR MTH-RELATED"/>
    <property type="match status" value="1"/>
</dbReference>
<evidence type="ECO:0000256" key="3">
    <source>
        <dbReference type="ARBA" id="ARBA00022692"/>
    </source>
</evidence>
<accession>A0A4C1WQ36</accession>
<sequence length="256" mass="30102">MVVILLLLLMMRTSFTERCVVDTSVDITEGQRFEDGTIAYNGTRYTPDLYYEASDNKTRGCICRIVNCYRKCCGRTEILFENRVSLVSPLVCLDRSAVNVTRARNETMYEYFEEFEKLEEEHGLRQVNGYNELNGCENKFRPFRTDSYKSHRLTKEGALVVEGPYQEVDVDRYCIDVMLYVNEKTGETTLGREAYFCAKLHQEAKKYPQNYIGKPINLELYCQIFMRLKQEVEKKQRKVIDRKGMIFTMITLEQYI</sequence>
<dbReference type="InterPro" id="IPR036272">
    <property type="entry name" value="Methuselah_N_sf"/>
</dbReference>
<evidence type="ECO:0000256" key="4">
    <source>
        <dbReference type="ARBA" id="ARBA00022989"/>
    </source>
</evidence>
<evidence type="ECO:0000256" key="5">
    <source>
        <dbReference type="ARBA" id="ARBA00023040"/>
    </source>
</evidence>
<dbReference type="GO" id="GO:0008528">
    <property type="term" value="F:G protein-coupled peptide receptor activity"/>
    <property type="evidence" value="ECO:0007669"/>
    <property type="project" value="TreeGrafter"/>
</dbReference>
<feature type="chain" id="PRO_5020037204" description="Methuselah N-terminal domain-containing protein" evidence="8">
    <location>
        <begin position="17"/>
        <end position="256"/>
    </location>
</feature>
<dbReference type="AlphaFoldDB" id="A0A4C1WQ36"/>
<feature type="signal peptide" evidence="8">
    <location>
        <begin position="1"/>
        <end position="16"/>
    </location>
</feature>
<dbReference type="SUPFAM" id="SSF63877">
    <property type="entry name" value="Methuselah ectodomain"/>
    <property type="match status" value="1"/>
</dbReference>
<feature type="domain" description="Methuselah N-terminal" evidence="9">
    <location>
        <begin position="23"/>
        <end position="182"/>
    </location>
</feature>
<name>A0A4C1WQ36_EUMVA</name>
<keyword evidence="7" id="KW-0807">Transducer</keyword>
<proteinExistence type="inferred from homology"/>
<keyword evidence="8" id="KW-0732">Signal</keyword>
<protein>
    <recommendedName>
        <fullName evidence="9">Methuselah N-terminal domain-containing protein</fullName>
    </recommendedName>
</protein>
<evidence type="ECO:0000256" key="8">
    <source>
        <dbReference type="SAM" id="SignalP"/>
    </source>
</evidence>
<dbReference type="Pfam" id="PF06652">
    <property type="entry name" value="Methuselah_N"/>
    <property type="match status" value="1"/>
</dbReference>
<reference evidence="10 11" key="1">
    <citation type="journal article" date="2019" name="Commun. Biol.">
        <title>The bagworm genome reveals a unique fibroin gene that provides high tensile strength.</title>
        <authorList>
            <person name="Kono N."/>
            <person name="Nakamura H."/>
            <person name="Ohtoshi R."/>
            <person name="Tomita M."/>
            <person name="Numata K."/>
            <person name="Arakawa K."/>
        </authorList>
    </citation>
    <scope>NUCLEOTIDE SEQUENCE [LARGE SCALE GENOMIC DNA]</scope>
</reference>
<evidence type="ECO:0000256" key="2">
    <source>
        <dbReference type="ARBA" id="ARBA00008979"/>
    </source>
</evidence>
<evidence type="ECO:0000259" key="9">
    <source>
        <dbReference type="Pfam" id="PF06652"/>
    </source>
</evidence>
<dbReference type="EMBL" id="BGZK01000624">
    <property type="protein sequence ID" value="GBP53401.1"/>
    <property type="molecule type" value="Genomic_DNA"/>
</dbReference>
<evidence type="ECO:0000313" key="10">
    <source>
        <dbReference type="EMBL" id="GBP53401.1"/>
    </source>
</evidence>
<keyword evidence="4" id="KW-0472">Membrane</keyword>
<evidence type="ECO:0000256" key="7">
    <source>
        <dbReference type="ARBA" id="ARBA00023224"/>
    </source>
</evidence>
<organism evidence="10 11">
    <name type="scientific">Eumeta variegata</name>
    <name type="common">Bagworm moth</name>
    <name type="synonym">Eumeta japonica</name>
    <dbReference type="NCBI Taxonomy" id="151549"/>
    <lineage>
        <taxon>Eukaryota</taxon>
        <taxon>Metazoa</taxon>
        <taxon>Ecdysozoa</taxon>
        <taxon>Arthropoda</taxon>
        <taxon>Hexapoda</taxon>
        <taxon>Insecta</taxon>
        <taxon>Pterygota</taxon>
        <taxon>Neoptera</taxon>
        <taxon>Endopterygota</taxon>
        <taxon>Lepidoptera</taxon>
        <taxon>Glossata</taxon>
        <taxon>Ditrysia</taxon>
        <taxon>Tineoidea</taxon>
        <taxon>Psychidae</taxon>
        <taxon>Oiketicinae</taxon>
        <taxon>Eumeta</taxon>
    </lineage>
</organism>
<dbReference type="InterPro" id="IPR051384">
    <property type="entry name" value="Mth_GPCR"/>
</dbReference>
<dbReference type="InterPro" id="IPR010596">
    <property type="entry name" value="Methuselah_N_dom"/>
</dbReference>
<evidence type="ECO:0000313" key="11">
    <source>
        <dbReference type="Proteomes" id="UP000299102"/>
    </source>
</evidence>
<dbReference type="GO" id="GO:0005886">
    <property type="term" value="C:plasma membrane"/>
    <property type="evidence" value="ECO:0007669"/>
    <property type="project" value="TreeGrafter"/>
</dbReference>
<dbReference type="OrthoDB" id="6134459at2759"/>
<keyword evidence="5" id="KW-0297">G-protein coupled receptor</keyword>
<comment type="subcellular location">
    <subcellularLocation>
        <location evidence="1">Endomembrane system</location>
        <topology evidence="1">Multi-pass membrane protein</topology>
    </subcellularLocation>
</comment>
<keyword evidence="3" id="KW-0812">Transmembrane</keyword>